<dbReference type="AlphaFoldDB" id="A0A915DFR8"/>
<evidence type="ECO:0000313" key="3">
    <source>
        <dbReference type="WBParaSite" id="jg1944"/>
    </source>
</evidence>
<accession>A0A915DFR8</accession>
<reference evidence="3" key="1">
    <citation type="submission" date="2022-11" db="UniProtKB">
        <authorList>
            <consortium name="WormBaseParasite"/>
        </authorList>
    </citation>
    <scope>IDENTIFICATION</scope>
</reference>
<dbReference type="Proteomes" id="UP000887574">
    <property type="component" value="Unplaced"/>
</dbReference>
<feature type="transmembrane region" description="Helical" evidence="1">
    <location>
        <begin position="53"/>
        <end position="70"/>
    </location>
</feature>
<name>A0A915DFR8_9BILA</name>
<feature type="transmembrane region" description="Helical" evidence="1">
    <location>
        <begin position="131"/>
        <end position="152"/>
    </location>
</feature>
<keyword evidence="1" id="KW-1133">Transmembrane helix</keyword>
<protein>
    <submittedName>
        <fullName evidence="3">Uncharacterized protein</fullName>
    </submittedName>
</protein>
<keyword evidence="1" id="KW-0812">Transmembrane</keyword>
<feature type="transmembrane region" description="Helical" evidence="1">
    <location>
        <begin position="77"/>
        <end position="98"/>
    </location>
</feature>
<keyword evidence="2" id="KW-1185">Reference proteome</keyword>
<organism evidence="2 3">
    <name type="scientific">Ditylenchus dipsaci</name>
    <dbReference type="NCBI Taxonomy" id="166011"/>
    <lineage>
        <taxon>Eukaryota</taxon>
        <taxon>Metazoa</taxon>
        <taxon>Ecdysozoa</taxon>
        <taxon>Nematoda</taxon>
        <taxon>Chromadorea</taxon>
        <taxon>Rhabditida</taxon>
        <taxon>Tylenchina</taxon>
        <taxon>Tylenchomorpha</taxon>
        <taxon>Sphaerularioidea</taxon>
        <taxon>Anguinidae</taxon>
        <taxon>Anguininae</taxon>
        <taxon>Ditylenchus</taxon>
    </lineage>
</organism>
<evidence type="ECO:0000313" key="2">
    <source>
        <dbReference type="Proteomes" id="UP000887574"/>
    </source>
</evidence>
<proteinExistence type="predicted"/>
<evidence type="ECO:0000256" key="1">
    <source>
        <dbReference type="SAM" id="Phobius"/>
    </source>
</evidence>
<dbReference type="WBParaSite" id="jg1944">
    <property type="protein sequence ID" value="jg1944"/>
    <property type="gene ID" value="jg1944"/>
</dbReference>
<sequence length="187" mass="21461">MFPIVDLNGKLIEGKQEIWGLAVMVKLLRACSSCWYCNIHNGWPSGHIYYTELPFLQCFEVVAYFIIIRVEEQISTWYVFSMLIVGVGIILRTVLNIAEVESNPAYKFFIPSGTREGEVTDITVMTIRQNIFFLVIRSVIVVVISSLLFRFIERARELDKYNRKQKCPEDGELVSNHGGMSATKGRR</sequence>
<keyword evidence="1" id="KW-0472">Membrane</keyword>